<dbReference type="PANTHER" id="PTHR38797">
    <property type="entry name" value="NUCLEAR PORE COMPLEX PROTEIN NUP85-RELATED"/>
    <property type="match status" value="1"/>
</dbReference>
<comment type="caution">
    <text evidence="1">The sequence shown here is derived from an EMBL/GenBank/DDBJ whole genome shotgun (WGS) entry which is preliminary data.</text>
</comment>
<evidence type="ECO:0000313" key="1">
    <source>
        <dbReference type="EMBL" id="KAJ3491537.1"/>
    </source>
</evidence>
<keyword evidence="2" id="KW-1185">Reference proteome</keyword>
<organism evidence="1 2">
    <name type="scientific">Meripilus lineatus</name>
    <dbReference type="NCBI Taxonomy" id="2056292"/>
    <lineage>
        <taxon>Eukaryota</taxon>
        <taxon>Fungi</taxon>
        <taxon>Dikarya</taxon>
        <taxon>Basidiomycota</taxon>
        <taxon>Agaricomycotina</taxon>
        <taxon>Agaricomycetes</taxon>
        <taxon>Polyporales</taxon>
        <taxon>Meripilaceae</taxon>
        <taxon>Meripilus</taxon>
    </lineage>
</organism>
<gene>
    <name evidence="1" type="ORF">NLI96_g670</name>
</gene>
<proteinExistence type="predicted"/>
<dbReference type="InterPro" id="IPR053204">
    <property type="entry name" value="Oxopyrrolidines_Biosynth-assoc"/>
</dbReference>
<dbReference type="AlphaFoldDB" id="A0AAD5YJ43"/>
<name>A0AAD5YJ43_9APHY</name>
<reference evidence="1" key="1">
    <citation type="submission" date="2022-07" db="EMBL/GenBank/DDBJ databases">
        <title>Genome Sequence of Physisporinus lineatus.</title>
        <authorList>
            <person name="Buettner E."/>
        </authorList>
    </citation>
    <scope>NUCLEOTIDE SEQUENCE</scope>
    <source>
        <strain evidence="1">VT162</strain>
    </source>
</reference>
<sequence>MSDNDSDSEDVTMQACLAVVAGTLTVADCAQRLYTPILEDFQNPGNGNSAEGNLWDLWYSVIDAAVESTPEKQECLIEVVRSLGGLPAPMFNGKAFQVWGEPWEEFPVLGPSIRECMEVVPRDSSYWVNFHAFLARLTTARIIDSSLLAMWAFRSSLEDPSAEDITRARISSNGLEAIAMWILYAGEALRAHSKNGLTYGDRVGIPGGEFKDTRDWRGFNEERWGIWLERLRLTQRVSHLSRRGTFHMMGHDSELTLSLKLATHHLYITTYTRRRGRLETPLTAMPKPPFLFNPSPWKAVASQSPIHQACLAVVDGTLALSDCVQQFYTTIREDWEQSGDEENAEGHLWATWDWMARAAAVTPHEKQGPLVEVVAALKELPSPVHDGKEFTVWGSPWPELPVFGASMRETWDQVDQETSDWVNLNAYAARLSSAKVDDFSLYAIWTIRGVFEENGPNELTSSNRPSPKELEAAAIWFRYAGELLHTRKKDRETFSERVAIPGKSLEDKDWRGFNEERWGVWLERFRLVVAQDIPDETKQLLTEAIQIMEQS</sequence>
<accession>A0AAD5YJ43</accession>
<dbReference type="PANTHER" id="PTHR38797:SF4">
    <property type="entry name" value="NUCLEAR PORE COMPLEX PROTEIN NUP85"/>
    <property type="match status" value="1"/>
</dbReference>
<dbReference type="InterPro" id="IPR022085">
    <property type="entry name" value="OpdG"/>
</dbReference>
<evidence type="ECO:0000313" key="2">
    <source>
        <dbReference type="Proteomes" id="UP001212997"/>
    </source>
</evidence>
<dbReference type="Pfam" id="PF12311">
    <property type="entry name" value="DUF3632"/>
    <property type="match status" value="2"/>
</dbReference>
<dbReference type="Proteomes" id="UP001212997">
    <property type="component" value="Unassembled WGS sequence"/>
</dbReference>
<dbReference type="EMBL" id="JANAWD010000011">
    <property type="protein sequence ID" value="KAJ3491537.1"/>
    <property type="molecule type" value="Genomic_DNA"/>
</dbReference>
<protein>
    <submittedName>
        <fullName evidence="1">Uncharacterized protein</fullName>
    </submittedName>
</protein>